<feature type="transmembrane region" description="Helical" evidence="1">
    <location>
        <begin position="73"/>
        <end position="92"/>
    </location>
</feature>
<name>M0NER7_9EURY</name>
<evidence type="ECO:0000256" key="1">
    <source>
        <dbReference type="SAM" id="Phobius"/>
    </source>
</evidence>
<keyword evidence="3" id="KW-1185">Reference proteome</keyword>
<dbReference type="AlphaFoldDB" id="M0NER7"/>
<organism evidence="2 3">
    <name type="scientific">Halococcus thailandensis JCM 13552</name>
    <dbReference type="NCBI Taxonomy" id="1227457"/>
    <lineage>
        <taxon>Archaea</taxon>
        <taxon>Methanobacteriati</taxon>
        <taxon>Methanobacteriota</taxon>
        <taxon>Stenosarchaea group</taxon>
        <taxon>Halobacteria</taxon>
        <taxon>Halobacteriales</taxon>
        <taxon>Halococcaceae</taxon>
        <taxon>Halococcus</taxon>
    </lineage>
</organism>
<reference evidence="2 3" key="1">
    <citation type="journal article" date="2014" name="PLoS Genet.">
        <title>Phylogenetically driven sequencing of extremely halophilic archaea reveals strategies for static and dynamic osmo-response.</title>
        <authorList>
            <person name="Becker E.A."/>
            <person name="Seitzer P.M."/>
            <person name="Tritt A."/>
            <person name="Larsen D."/>
            <person name="Krusor M."/>
            <person name="Yao A.I."/>
            <person name="Wu D."/>
            <person name="Madern D."/>
            <person name="Eisen J.A."/>
            <person name="Darling A.E."/>
            <person name="Facciotti M.T."/>
        </authorList>
    </citation>
    <scope>NUCLEOTIDE SEQUENCE [LARGE SCALE GENOMIC DNA]</scope>
    <source>
        <strain evidence="2 3">JCM 13552</strain>
    </source>
</reference>
<dbReference type="RefSeq" id="WP_007737412.1">
    <property type="nucleotide sequence ID" value="NZ_AOMF01000062.1"/>
</dbReference>
<accession>M0NER7</accession>
<feature type="transmembrane region" description="Helical" evidence="1">
    <location>
        <begin position="104"/>
        <end position="125"/>
    </location>
</feature>
<dbReference type="STRING" id="1227457.C451_02784"/>
<dbReference type="Proteomes" id="UP000011680">
    <property type="component" value="Unassembled WGS sequence"/>
</dbReference>
<dbReference type="eggNOG" id="ENOG502N5IT">
    <property type="taxonomic scope" value="Archaea"/>
</dbReference>
<gene>
    <name evidence="2" type="ORF">C451_02784</name>
</gene>
<feature type="transmembrane region" description="Helical" evidence="1">
    <location>
        <begin position="21"/>
        <end position="39"/>
    </location>
</feature>
<sequence>MAEERSYKTIIKDELTSNLPVTITTVLLGVGVLFTFSELLGEFEATYLLVGVTALFIPQIYDRIWPESYSTIAAIVWTICAVLISTGVFIGILQIMRSNVSTDLAAPVAFGVTTIIQYGSAGLFARAR</sequence>
<keyword evidence="1" id="KW-0812">Transmembrane</keyword>
<dbReference type="OrthoDB" id="346256at2157"/>
<protein>
    <submittedName>
        <fullName evidence="2">Uncharacterized protein</fullName>
    </submittedName>
</protein>
<keyword evidence="1" id="KW-0472">Membrane</keyword>
<keyword evidence="1" id="KW-1133">Transmembrane helix</keyword>
<dbReference type="EMBL" id="AOMF01000062">
    <property type="protein sequence ID" value="EMA56351.1"/>
    <property type="molecule type" value="Genomic_DNA"/>
</dbReference>
<evidence type="ECO:0000313" key="3">
    <source>
        <dbReference type="Proteomes" id="UP000011680"/>
    </source>
</evidence>
<feature type="transmembrane region" description="Helical" evidence="1">
    <location>
        <begin position="45"/>
        <end position="61"/>
    </location>
</feature>
<proteinExistence type="predicted"/>
<evidence type="ECO:0000313" key="2">
    <source>
        <dbReference type="EMBL" id="EMA56351.1"/>
    </source>
</evidence>
<comment type="caution">
    <text evidence="2">The sequence shown here is derived from an EMBL/GenBank/DDBJ whole genome shotgun (WGS) entry which is preliminary data.</text>
</comment>